<dbReference type="PANTHER" id="PTHR40400">
    <property type="entry name" value="SLR1512 PROTEIN"/>
    <property type="match status" value="1"/>
</dbReference>
<feature type="transmembrane region" description="Helical" evidence="1">
    <location>
        <begin position="217"/>
        <end position="234"/>
    </location>
</feature>
<dbReference type="EMBL" id="PVWP01000006">
    <property type="protein sequence ID" value="PSB37302.1"/>
    <property type="molecule type" value="Genomic_DNA"/>
</dbReference>
<feature type="transmembrane region" description="Helical" evidence="1">
    <location>
        <begin position="6"/>
        <end position="28"/>
    </location>
</feature>
<feature type="transmembrane region" description="Helical" evidence="1">
    <location>
        <begin position="246"/>
        <end position="271"/>
    </location>
</feature>
<comment type="caution">
    <text evidence="2">The sequence shown here is derived from an EMBL/GenBank/DDBJ whole genome shotgun (WGS) entry which is preliminary data.</text>
</comment>
<keyword evidence="3" id="KW-1185">Reference proteome</keyword>
<evidence type="ECO:0000313" key="2">
    <source>
        <dbReference type="EMBL" id="PSB37302.1"/>
    </source>
</evidence>
<organism evidence="2 3">
    <name type="scientific">Aphanothece cf. minutissima CCALA 015</name>
    <dbReference type="NCBI Taxonomy" id="2107695"/>
    <lineage>
        <taxon>Bacteria</taxon>
        <taxon>Bacillati</taxon>
        <taxon>Cyanobacteriota</taxon>
        <taxon>Cyanophyceae</taxon>
        <taxon>Oscillatoriophycideae</taxon>
        <taxon>Chroococcales</taxon>
        <taxon>Aphanothecaceae</taxon>
        <taxon>Aphanothece</taxon>
    </lineage>
</organism>
<dbReference type="PANTHER" id="PTHR40400:SF1">
    <property type="entry name" value="SLR1512 PROTEIN"/>
    <property type="match status" value="1"/>
</dbReference>
<feature type="transmembrane region" description="Helical" evidence="1">
    <location>
        <begin position="40"/>
        <end position="60"/>
    </location>
</feature>
<dbReference type="RefSeq" id="WP_106221404.1">
    <property type="nucleotide sequence ID" value="NZ_PVWP01000006.1"/>
</dbReference>
<name>A0ABX5F932_9CHRO</name>
<feature type="transmembrane region" description="Helical" evidence="1">
    <location>
        <begin position="277"/>
        <end position="294"/>
    </location>
</feature>
<gene>
    <name evidence="2" type="ORF">C7B81_10155</name>
</gene>
<keyword evidence="1" id="KW-0472">Membrane</keyword>
<protein>
    <submittedName>
        <fullName evidence="2">Sodium-dependent bicarbonate transport family permease</fullName>
    </submittedName>
</protein>
<evidence type="ECO:0000313" key="3">
    <source>
        <dbReference type="Proteomes" id="UP000238218"/>
    </source>
</evidence>
<evidence type="ECO:0000256" key="1">
    <source>
        <dbReference type="SAM" id="Phobius"/>
    </source>
</evidence>
<keyword evidence="1" id="KW-0812">Transmembrane</keyword>
<dbReference type="Pfam" id="PF05982">
    <property type="entry name" value="Sbt_1"/>
    <property type="match status" value="1"/>
</dbReference>
<dbReference type="InterPro" id="IPR010293">
    <property type="entry name" value="Sbt_1"/>
</dbReference>
<proteinExistence type="predicted"/>
<feature type="transmembrane region" description="Helical" evidence="1">
    <location>
        <begin position="180"/>
        <end position="205"/>
    </location>
</feature>
<sequence>MQSSLVLQNLLSAPVLFFFLGILGVLVGSDLEIPSPLPKLFSLYLLLAIGFKGGMELAHSGLGPQVLLTIGAAVAMSLLVPLTSFLFLRLRLDGYNAAAIAASYGSISAVTFITAESFLNVVEVNFDGFMVAALALMESPAIVVGVILARLSAPAEDAEIPADQQNGGGSLRWKEILQEAFLNGSVYLLIGSLVIGYVVAAFSPAGLAKMDPFTEKLFYGALCFFLLDMGIVAAQRLRDLRQAGAFLIGFSLLAPPLHALLGLLVSALLGLSQGNTLLFMVLCASASYIAVPAAMRMTVPQANPSLYISTALGLTFPFNVVIGIPLYMALTRQFIPLG</sequence>
<feature type="transmembrane region" description="Helical" evidence="1">
    <location>
        <begin position="100"/>
        <end position="122"/>
    </location>
</feature>
<feature type="transmembrane region" description="Helical" evidence="1">
    <location>
        <begin position="66"/>
        <end position="88"/>
    </location>
</feature>
<reference evidence="2 3" key="1">
    <citation type="submission" date="2018-03" db="EMBL/GenBank/DDBJ databases">
        <title>The ancient ancestry and fast evolution of plastids.</title>
        <authorList>
            <person name="Moore K.R."/>
            <person name="Magnabosco C."/>
            <person name="Momper L."/>
            <person name="Gold D.A."/>
            <person name="Bosak T."/>
            <person name="Fournier G.P."/>
        </authorList>
    </citation>
    <scope>NUCLEOTIDE SEQUENCE [LARGE SCALE GENOMIC DNA]</scope>
    <source>
        <strain evidence="2 3">CCALA 015</strain>
    </source>
</reference>
<dbReference type="Proteomes" id="UP000238218">
    <property type="component" value="Unassembled WGS sequence"/>
</dbReference>
<feature type="transmembrane region" description="Helical" evidence="1">
    <location>
        <begin position="128"/>
        <end position="149"/>
    </location>
</feature>
<feature type="transmembrane region" description="Helical" evidence="1">
    <location>
        <begin position="306"/>
        <end position="330"/>
    </location>
</feature>
<keyword evidence="1" id="KW-1133">Transmembrane helix</keyword>
<accession>A0ABX5F932</accession>